<dbReference type="PROSITE" id="PS50111">
    <property type="entry name" value="CHEMOTAXIS_TRANSDUC_2"/>
    <property type="match status" value="1"/>
</dbReference>
<evidence type="ECO:0000313" key="7">
    <source>
        <dbReference type="EMBL" id="NMQ07139.1"/>
    </source>
</evidence>
<dbReference type="CDD" id="cd06225">
    <property type="entry name" value="HAMP"/>
    <property type="match status" value="1"/>
</dbReference>
<keyword evidence="4" id="KW-1133">Transmembrane helix</keyword>
<sequence length="385" mass="39638">MANFRTRVWMTVIGVAVLASIPVFVVAGVGGGMAVALGGTVLAVIIAALAASFLASSIARPLDQLSGHIGQVAKGNLNVTLPPSDGDDVDNVFSAFASMVANLRKSIAEVSQSALQIASTVNQLGTSAAAIADNSLVASERCSSAAAASEQMAATAGHIAENCVEASQTASAANEAATVSAYVSMESINSIHAIAELIKDSSERIGRLGESSEQIGAIVSTIKDIAAQTNLLALNAAIEAARAGEMGRGFAVVADEVRKLAERTTQATKQISEMIKLIQSETQGAVDTMKQAVHEVEKGVEDGARASESICEILGKITELSDEISQIATSAQEQRAVTDDISSSSQQMSTMVHGSAQEASTVAAAAMTLSRQTDHLSRLVKGFTY</sequence>
<keyword evidence="4" id="KW-0812">Transmembrane</keyword>
<dbReference type="Pfam" id="PF00672">
    <property type="entry name" value="HAMP"/>
    <property type="match status" value="1"/>
</dbReference>
<dbReference type="SUPFAM" id="SSF58104">
    <property type="entry name" value="Methyl-accepting chemotaxis protein (MCP) signaling domain"/>
    <property type="match status" value="1"/>
</dbReference>
<evidence type="ECO:0000256" key="1">
    <source>
        <dbReference type="ARBA" id="ARBA00023224"/>
    </source>
</evidence>
<dbReference type="SMART" id="SM00283">
    <property type="entry name" value="MA"/>
    <property type="match status" value="1"/>
</dbReference>
<keyword evidence="4" id="KW-0472">Membrane</keyword>
<dbReference type="EMBL" id="SPMX01000065">
    <property type="protein sequence ID" value="NMQ07139.1"/>
    <property type="molecule type" value="Genomic_DNA"/>
</dbReference>
<comment type="caution">
    <text evidence="7">The sequence shown here is derived from an EMBL/GenBank/DDBJ whole genome shotgun (WGS) entry which is preliminary data.</text>
</comment>
<dbReference type="Gene3D" id="1.10.287.950">
    <property type="entry name" value="Methyl-accepting chemotaxis protein"/>
    <property type="match status" value="1"/>
</dbReference>
<feature type="transmembrane region" description="Helical" evidence="4">
    <location>
        <begin position="7"/>
        <end position="27"/>
    </location>
</feature>
<feature type="domain" description="HAMP" evidence="6">
    <location>
        <begin position="56"/>
        <end position="108"/>
    </location>
</feature>
<dbReference type="InterPro" id="IPR003660">
    <property type="entry name" value="HAMP_dom"/>
</dbReference>
<dbReference type="InterPro" id="IPR004089">
    <property type="entry name" value="MCPsignal_dom"/>
</dbReference>
<organism evidence="7 8">
    <name type="scientific">Candidatus Accumulibacter contiguus</name>
    <dbReference type="NCBI Taxonomy" id="2954381"/>
    <lineage>
        <taxon>Bacteria</taxon>
        <taxon>Pseudomonadati</taxon>
        <taxon>Pseudomonadota</taxon>
        <taxon>Betaproteobacteria</taxon>
        <taxon>Candidatus Accumulibacter</taxon>
    </lineage>
</organism>
<dbReference type="RefSeq" id="WP_034917253.1">
    <property type="nucleotide sequence ID" value="NZ_SPMX01000065.1"/>
</dbReference>
<dbReference type="Proteomes" id="UP000886469">
    <property type="component" value="Unassembled WGS sequence"/>
</dbReference>
<keyword evidence="8" id="KW-1185">Reference proteome</keyword>
<proteinExistence type="inferred from homology"/>
<dbReference type="Pfam" id="PF00015">
    <property type="entry name" value="MCPsignal"/>
    <property type="match status" value="1"/>
</dbReference>
<evidence type="ECO:0000256" key="3">
    <source>
        <dbReference type="PROSITE-ProRule" id="PRU00284"/>
    </source>
</evidence>
<evidence type="ECO:0000313" key="8">
    <source>
        <dbReference type="Proteomes" id="UP000886469"/>
    </source>
</evidence>
<dbReference type="SMART" id="SM00304">
    <property type="entry name" value="HAMP"/>
    <property type="match status" value="1"/>
</dbReference>
<evidence type="ECO:0000256" key="4">
    <source>
        <dbReference type="SAM" id="Phobius"/>
    </source>
</evidence>
<keyword evidence="1 3" id="KW-0807">Transducer</keyword>
<feature type="domain" description="Methyl-accepting transducer" evidence="5">
    <location>
        <begin position="113"/>
        <end position="349"/>
    </location>
</feature>
<gene>
    <name evidence="7" type="ORF">E4Q08_18790</name>
</gene>
<dbReference type="PANTHER" id="PTHR32089:SF112">
    <property type="entry name" value="LYSOZYME-LIKE PROTEIN-RELATED"/>
    <property type="match status" value="1"/>
</dbReference>
<evidence type="ECO:0000256" key="2">
    <source>
        <dbReference type="ARBA" id="ARBA00029447"/>
    </source>
</evidence>
<feature type="transmembrane region" description="Helical" evidence="4">
    <location>
        <begin position="33"/>
        <end position="55"/>
    </location>
</feature>
<accession>A0ABX1TDL2</accession>
<comment type="similarity">
    <text evidence="2">Belongs to the methyl-accepting chemotaxis (MCP) protein family.</text>
</comment>
<evidence type="ECO:0000259" key="6">
    <source>
        <dbReference type="PROSITE" id="PS50885"/>
    </source>
</evidence>
<dbReference type="PROSITE" id="PS50885">
    <property type="entry name" value="HAMP"/>
    <property type="match status" value="1"/>
</dbReference>
<dbReference type="PANTHER" id="PTHR32089">
    <property type="entry name" value="METHYL-ACCEPTING CHEMOTAXIS PROTEIN MCPB"/>
    <property type="match status" value="1"/>
</dbReference>
<protein>
    <submittedName>
        <fullName evidence="7">Methyl-accepting chemotaxis protein</fullName>
    </submittedName>
</protein>
<reference evidence="7" key="1">
    <citation type="submission" date="2019-03" db="EMBL/GenBank/DDBJ databases">
        <title>Metabolic reconstructions from genomes of highly enriched 'Candidatus Accumulibacter' and 'Candidatus Competibacter' bioreactor populations.</title>
        <authorList>
            <person name="Annavajhala M.K."/>
            <person name="Welles L."/>
            <person name="Abbas B."/>
            <person name="Sorokin D."/>
            <person name="Park H."/>
            <person name="Van Loosdrecht M."/>
            <person name="Chandran K."/>
        </authorList>
    </citation>
    <scope>NUCLEOTIDE SEQUENCE</scope>
    <source>
        <strain evidence="7">SBR_L</strain>
    </source>
</reference>
<dbReference type="CDD" id="cd11386">
    <property type="entry name" value="MCP_signal"/>
    <property type="match status" value="1"/>
</dbReference>
<name>A0ABX1TDL2_9PROT</name>
<evidence type="ECO:0000259" key="5">
    <source>
        <dbReference type="PROSITE" id="PS50111"/>
    </source>
</evidence>